<evidence type="ECO:0000259" key="1">
    <source>
        <dbReference type="SMART" id="SM00829"/>
    </source>
</evidence>
<protein>
    <recommendedName>
        <fullName evidence="1">Enoyl reductase (ER) domain-containing protein</fullName>
    </recommendedName>
</protein>
<evidence type="ECO:0000313" key="2">
    <source>
        <dbReference type="EMBL" id="SVA17878.1"/>
    </source>
</evidence>
<dbReference type="InterPro" id="IPR052711">
    <property type="entry name" value="Zinc_ADH-like"/>
</dbReference>
<dbReference type="InterPro" id="IPR036291">
    <property type="entry name" value="NAD(P)-bd_dom_sf"/>
</dbReference>
<feature type="domain" description="Enoyl reductase (ER)" evidence="1">
    <location>
        <begin position="29"/>
        <end position="357"/>
    </location>
</feature>
<organism evidence="2">
    <name type="scientific">marine metagenome</name>
    <dbReference type="NCBI Taxonomy" id="408172"/>
    <lineage>
        <taxon>unclassified sequences</taxon>
        <taxon>metagenomes</taxon>
        <taxon>ecological metagenomes</taxon>
    </lineage>
</organism>
<dbReference type="PANTHER" id="PTHR45033">
    <property type="match status" value="1"/>
</dbReference>
<dbReference type="InterPro" id="IPR020843">
    <property type="entry name" value="ER"/>
</dbReference>
<reference evidence="2" key="1">
    <citation type="submission" date="2018-05" db="EMBL/GenBank/DDBJ databases">
        <authorList>
            <person name="Lanie J.A."/>
            <person name="Ng W.-L."/>
            <person name="Kazmierczak K.M."/>
            <person name="Andrzejewski T.M."/>
            <person name="Davidsen T.M."/>
            <person name="Wayne K.J."/>
            <person name="Tettelin H."/>
            <person name="Glass J.I."/>
            <person name="Rusch D."/>
            <person name="Podicherti R."/>
            <person name="Tsui H.-C.T."/>
            <person name="Winkler M.E."/>
        </authorList>
    </citation>
    <scope>NUCLEOTIDE SEQUENCE</scope>
</reference>
<dbReference type="Pfam" id="PF00107">
    <property type="entry name" value="ADH_zinc_N"/>
    <property type="match status" value="1"/>
</dbReference>
<dbReference type="SMART" id="SM00829">
    <property type="entry name" value="PKS_ER"/>
    <property type="match status" value="1"/>
</dbReference>
<dbReference type="SUPFAM" id="SSF50129">
    <property type="entry name" value="GroES-like"/>
    <property type="match status" value="1"/>
</dbReference>
<dbReference type="PANTHER" id="PTHR45033:SF3">
    <property type="entry name" value="DEHYDROGENASE, PUTATIVE (AFU_ORTHOLOGUE AFUA_2G13270)-RELATED"/>
    <property type="match status" value="1"/>
</dbReference>
<dbReference type="InterPro" id="IPR013149">
    <property type="entry name" value="ADH-like_C"/>
</dbReference>
<accession>A0A381TQT0</accession>
<dbReference type="SUPFAM" id="SSF51735">
    <property type="entry name" value="NAD(P)-binding Rossmann-fold domains"/>
    <property type="match status" value="1"/>
</dbReference>
<proteinExistence type="predicted"/>
<name>A0A381TQT0_9ZZZZ</name>
<dbReference type="InterPro" id="IPR011032">
    <property type="entry name" value="GroES-like_sf"/>
</dbReference>
<sequence length="361" mass="38151">METSDTIKPCGHNTTGDRGMRAAVLAERGKAGLTVTDFAEPVPAAGEAVMKVHAASINHVDLYMRDSGAGISHKLPLILGVDGAGEIVEAPAGSHLKPGDPVVLYPMASCGRCRACQAGDQANCSTFSISGETRHGSFAELIAMPEHCFVPKPDNLSWEAAATLPVAYLTAWRMLFGRDPLQSAETVLIVGIGGGVAAACLQMAKMVGAQTIVTSSSDEKLKWASGLGADFGINYNTDKVARQVIALTGGEGVDMVVDTVGEASWGDSLRSLRRSGRLVTCGATTGGHPSADIQRLFSKQLSIYGSTTGSLEEFRQLIEATRRGLIQPLIDRQYPLAKLPEGLERMERAEQRGKLVVNVSS</sequence>
<dbReference type="Pfam" id="PF08240">
    <property type="entry name" value="ADH_N"/>
    <property type="match status" value="1"/>
</dbReference>
<dbReference type="GO" id="GO:0016491">
    <property type="term" value="F:oxidoreductase activity"/>
    <property type="evidence" value="ECO:0007669"/>
    <property type="project" value="InterPro"/>
</dbReference>
<gene>
    <name evidence="2" type="ORF">METZ01_LOCUS70732</name>
</gene>
<dbReference type="InterPro" id="IPR013154">
    <property type="entry name" value="ADH-like_N"/>
</dbReference>
<dbReference type="Gene3D" id="3.40.50.720">
    <property type="entry name" value="NAD(P)-binding Rossmann-like Domain"/>
    <property type="match status" value="1"/>
</dbReference>
<dbReference type="AlphaFoldDB" id="A0A381TQT0"/>
<dbReference type="Gene3D" id="3.90.180.10">
    <property type="entry name" value="Medium-chain alcohol dehydrogenases, catalytic domain"/>
    <property type="match status" value="1"/>
</dbReference>
<dbReference type="EMBL" id="UINC01004929">
    <property type="protein sequence ID" value="SVA17878.1"/>
    <property type="molecule type" value="Genomic_DNA"/>
</dbReference>